<proteinExistence type="predicted"/>
<dbReference type="PANTHER" id="PTHR33710:SF71">
    <property type="entry name" value="ENDONUCLEASE_EXONUCLEASE_PHOSPHATASE DOMAIN-CONTAINING PROTEIN"/>
    <property type="match status" value="1"/>
</dbReference>
<comment type="caution">
    <text evidence="1">The sequence shown here is derived from an EMBL/GenBank/DDBJ whole genome shotgun (WGS) entry which is preliminary data.</text>
</comment>
<reference evidence="1" key="1">
    <citation type="journal article" date="2023" name="Plant J.">
        <title>Genome sequences and population genomics provide insights into the demographic history, inbreeding, and mutation load of two 'living fossil' tree species of Dipteronia.</title>
        <authorList>
            <person name="Feng Y."/>
            <person name="Comes H.P."/>
            <person name="Chen J."/>
            <person name="Zhu S."/>
            <person name="Lu R."/>
            <person name="Zhang X."/>
            <person name="Li P."/>
            <person name="Qiu J."/>
            <person name="Olsen K.M."/>
            <person name="Qiu Y."/>
        </authorList>
    </citation>
    <scope>NUCLEOTIDE SEQUENCE</scope>
    <source>
        <strain evidence="1">NBL</strain>
    </source>
</reference>
<protein>
    <submittedName>
        <fullName evidence="1">Uncharacterized protein</fullName>
    </submittedName>
</protein>
<dbReference type="Proteomes" id="UP001281410">
    <property type="component" value="Unassembled WGS sequence"/>
</dbReference>
<keyword evidence="2" id="KW-1185">Reference proteome</keyword>
<evidence type="ECO:0000313" key="1">
    <source>
        <dbReference type="EMBL" id="KAK3212746.1"/>
    </source>
</evidence>
<evidence type="ECO:0000313" key="2">
    <source>
        <dbReference type="Proteomes" id="UP001281410"/>
    </source>
</evidence>
<dbReference type="PANTHER" id="PTHR33710">
    <property type="entry name" value="BNAC02G09200D PROTEIN"/>
    <property type="match status" value="1"/>
</dbReference>
<dbReference type="AlphaFoldDB" id="A0AAE0AFJ6"/>
<dbReference type="EMBL" id="JANJYJ010000005">
    <property type="protein sequence ID" value="KAK3212746.1"/>
    <property type="molecule type" value="Genomic_DNA"/>
</dbReference>
<gene>
    <name evidence="1" type="ORF">Dsin_017452</name>
</gene>
<name>A0AAE0AFJ6_9ROSI</name>
<organism evidence="1 2">
    <name type="scientific">Dipteronia sinensis</name>
    <dbReference type="NCBI Taxonomy" id="43782"/>
    <lineage>
        <taxon>Eukaryota</taxon>
        <taxon>Viridiplantae</taxon>
        <taxon>Streptophyta</taxon>
        <taxon>Embryophyta</taxon>
        <taxon>Tracheophyta</taxon>
        <taxon>Spermatophyta</taxon>
        <taxon>Magnoliopsida</taxon>
        <taxon>eudicotyledons</taxon>
        <taxon>Gunneridae</taxon>
        <taxon>Pentapetalae</taxon>
        <taxon>rosids</taxon>
        <taxon>malvids</taxon>
        <taxon>Sapindales</taxon>
        <taxon>Sapindaceae</taxon>
        <taxon>Hippocastanoideae</taxon>
        <taxon>Acereae</taxon>
        <taxon>Dipteronia</taxon>
    </lineage>
</organism>
<sequence length="107" mass="12779">MIDDYELIGIRYKGSRFTRARGRYTSTLVEKRLDRDLVHNGCVSCWRDISCVALPRRFSDHSLLLIQFWTLIPRPMPFRFQSMWFYHSDFLDIARRVWSPLSIGSHP</sequence>
<accession>A0AAE0AFJ6</accession>